<dbReference type="Proteomes" id="UP000261284">
    <property type="component" value="Unassembled WGS sequence"/>
</dbReference>
<feature type="signal peptide" evidence="1">
    <location>
        <begin position="1"/>
        <end position="24"/>
    </location>
</feature>
<evidence type="ECO:0000313" key="2">
    <source>
        <dbReference type="EMBL" id="RFM28085.1"/>
    </source>
</evidence>
<sequence>MRKVAACTRAYLHLLAPSCRHALAAFLKTFDPKAKYGTYSRNNIALHNTSGVNIPLSVALLSKTQRVAARIITWKNFPAQARAFNKSNVSAHI</sequence>
<name>A0A3E1NJG7_9BACT</name>
<reference evidence="2 3" key="1">
    <citation type="submission" date="2018-08" db="EMBL/GenBank/DDBJ databases">
        <title>Chitinophagaceae sp. K23C18032701, a novel bacterium isolated from forest soil.</title>
        <authorList>
            <person name="Wang C."/>
        </authorList>
    </citation>
    <scope>NUCLEOTIDE SEQUENCE [LARGE SCALE GENOMIC DNA]</scope>
    <source>
        <strain evidence="2 3">K23C18032701</strain>
    </source>
</reference>
<evidence type="ECO:0000256" key="1">
    <source>
        <dbReference type="SAM" id="SignalP"/>
    </source>
</evidence>
<keyword evidence="1" id="KW-0732">Signal</keyword>
<gene>
    <name evidence="2" type="ORF">DXN05_11160</name>
</gene>
<keyword evidence="3" id="KW-1185">Reference proteome</keyword>
<organism evidence="2 3">
    <name type="scientific">Deminuibacter soli</name>
    <dbReference type="NCBI Taxonomy" id="2291815"/>
    <lineage>
        <taxon>Bacteria</taxon>
        <taxon>Pseudomonadati</taxon>
        <taxon>Bacteroidota</taxon>
        <taxon>Chitinophagia</taxon>
        <taxon>Chitinophagales</taxon>
        <taxon>Chitinophagaceae</taxon>
        <taxon>Deminuibacter</taxon>
    </lineage>
</organism>
<proteinExistence type="predicted"/>
<feature type="chain" id="PRO_5017575469" evidence="1">
    <location>
        <begin position="25"/>
        <end position="93"/>
    </location>
</feature>
<accession>A0A3E1NJG7</accession>
<evidence type="ECO:0000313" key="3">
    <source>
        <dbReference type="Proteomes" id="UP000261284"/>
    </source>
</evidence>
<protein>
    <submittedName>
        <fullName evidence="2">Uncharacterized protein</fullName>
    </submittedName>
</protein>
<dbReference type="EMBL" id="QTJU01000003">
    <property type="protein sequence ID" value="RFM28085.1"/>
    <property type="molecule type" value="Genomic_DNA"/>
</dbReference>
<comment type="caution">
    <text evidence="2">The sequence shown here is derived from an EMBL/GenBank/DDBJ whole genome shotgun (WGS) entry which is preliminary data.</text>
</comment>
<dbReference type="AlphaFoldDB" id="A0A3E1NJG7"/>